<protein>
    <submittedName>
        <fullName evidence="2">Uncharacterized protein</fullName>
    </submittedName>
</protein>
<evidence type="ECO:0000313" key="3">
    <source>
        <dbReference type="Proteomes" id="UP000287651"/>
    </source>
</evidence>
<evidence type="ECO:0000256" key="1">
    <source>
        <dbReference type="SAM" id="SignalP"/>
    </source>
</evidence>
<gene>
    <name evidence="2" type="ORF">B296_00029875</name>
</gene>
<organism evidence="2 3">
    <name type="scientific">Ensete ventricosum</name>
    <name type="common">Abyssinian banana</name>
    <name type="synonym">Musa ensete</name>
    <dbReference type="NCBI Taxonomy" id="4639"/>
    <lineage>
        <taxon>Eukaryota</taxon>
        <taxon>Viridiplantae</taxon>
        <taxon>Streptophyta</taxon>
        <taxon>Embryophyta</taxon>
        <taxon>Tracheophyta</taxon>
        <taxon>Spermatophyta</taxon>
        <taxon>Magnoliopsida</taxon>
        <taxon>Liliopsida</taxon>
        <taxon>Zingiberales</taxon>
        <taxon>Musaceae</taxon>
        <taxon>Ensete</taxon>
    </lineage>
</organism>
<dbReference type="Proteomes" id="UP000287651">
    <property type="component" value="Unassembled WGS sequence"/>
</dbReference>
<dbReference type="AlphaFoldDB" id="A0A426XTZ3"/>
<proteinExistence type="predicted"/>
<keyword evidence="1" id="KW-0732">Signal</keyword>
<name>A0A426XTZ3_ENSVE</name>
<feature type="chain" id="PRO_5019400917" evidence="1">
    <location>
        <begin position="16"/>
        <end position="107"/>
    </location>
</feature>
<evidence type="ECO:0000313" key="2">
    <source>
        <dbReference type="EMBL" id="RRT42751.1"/>
    </source>
</evidence>
<sequence length="107" mass="11899">MALVLLALLPGGVICFHEAPHCWVKTWADSTYGFGKQISRDPSFTSLLRGEKLLPVPDPSRVTSRPLPPFQQHYSTLQQKPGLGAEELVVFSDHCSWGSEKRYMGLS</sequence>
<comment type="caution">
    <text evidence="2">The sequence shown here is derived from an EMBL/GenBank/DDBJ whole genome shotgun (WGS) entry which is preliminary data.</text>
</comment>
<accession>A0A426XTZ3</accession>
<reference evidence="2 3" key="1">
    <citation type="journal article" date="2014" name="Agronomy (Basel)">
        <title>A Draft Genome Sequence for Ensete ventricosum, the Drought-Tolerant Tree Against Hunger.</title>
        <authorList>
            <person name="Harrison J."/>
            <person name="Moore K.A."/>
            <person name="Paszkiewicz K."/>
            <person name="Jones T."/>
            <person name="Grant M."/>
            <person name="Ambacheew D."/>
            <person name="Muzemil S."/>
            <person name="Studholme D.J."/>
        </authorList>
    </citation>
    <scope>NUCLEOTIDE SEQUENCE [LARGE SCALE GENOMIC DNA]</scope>
</reference>
<feature type="signal peptide" evidence="1">
    <location>
        <begin position="1"/>
        <end position="15"/>
    </location>
</feature>
<dbReference type="EMBL" id="AMZH03017604">
    <property type="protein sequence ID" value="RRT42751.1"/>
    <property type="molecule type" value="Genomic_DNA"/>
</dbReference>